<reference evidence="1 2" key="1">
    <citation type="journal article" date="2016" name="Nat. Commun.">
        <title>Thousands of microbial genomes shed light on interconnected biogeochemical processes in an aquifer system.</title>
        <authorList>
            <person name="Anantharaman K."/>
            <person name="Brown C.T."/>
            <person name="Hug L.A."/>
            <person name="Sharon I."/>
            <person name="Castelle C.J."/>
            <person name="Probst A.J."/>
            <person name="Thomas B.C."/>
            <person name="Singh A."/>
            <person name="Wilkins M.J."/>
            <person name="Karaoz U."/>
            <person name="Brodie E.L."/>
            <person name="Williams K.H."/>
            <person name="Hubbard S.S."/>
            <person name="Banfield J.F."/>
        </authorList>
    </citation>
    <scope>NUCLEOTIDE SEQUENCE [LARGE SCALE GENOMIC DNA]</scope>
</reference>
<accession>A0A1F4YGA3</accession>
<evidence type="ECO:0008006" key="3">
    <source>
        <dbReference type="Google" id="ProtNLM"/>
    </source>
</evidence>
<dbReference type="InterPro" id="IPR010393">
    <property type="entry name" value="DUF991_YecM-like"/>
</dbReference>
<evidence type="ECO:0000313" key="1">
    <source>
        <dbReference type="EMBL" id="OGC93009.1"/>
    </source>
</evidence>
<dbReference type="Gene3D" id="3.10.180.10">
    <property type="entry name" value="2,3-Dihydroxybiphenyl 1,2-Dioxygenase, domain 1"/>
    <property type="match status" value="1"/>
</dbReference>
<evidence type="ECO:0000313" key="2">
    <source>
        <dbReference type="Proteomes" id="UP000178176"/>
    </source>
</evidence>
<dbReference type="InterPro" id="IPR029068">
    <property type="entry name" value="Glyas_Bleomycin-R_OHBP_Dase"/>
</dbReference>
<comment type="caution">
    <text evidence="1">The sequence shown here is derived from an EMBL/GenBank/DDBJ whole genome shotgun (WGS) entry which is preliminary data.</text>
</comment>
<gene>
    <name evidence="1" type="ORF">A2876_00465</name>
</gene>
<proteinExistence type="predicted"/>
<organism evidence="1 2">
    <name type="scientific">Candidatus Amesbacteria bacterium RIFCSPHIGHO2_01_FULL_48_32b</name>
    <dbReference type="NCBI Taxonomy" id="1797253"/>
    <lineage>
        <taxon>Bacteria</taxon>
        <taxon>Candidatus Amesiibacteriota</taxon>
    </lineage>
</organism>
<name>A0A1F4YGA3_9BACT</name>
<dbReference type="Pfam" id="PF06185">
    <property type="entry name" value="YecM"/>
    <property type="match status" value="1"/>
</dbReference>
<dbReference type="EMBL" id="MEXH01000002">
    <property type="protein sequence ID" value="OGC93009.1"/>
    <property type="molecule type" value="Genomic_DNA"/>
</dbReference>
<dbReference type="AlphaFoldDB" id="A0A1F4YGA3"/>
<dbReference type="SUPFAM" id="SSF54593">
    <property type="entry name" value="Glyoxalase/Bleomycin resistance protein/Dihydroxybiphenyl dioxygenase"/>
    <property type="match status" value="1"/>
</dbReference>
<dbReference type="Proteomes" id="UP000178176">
    <property type="component" value="Unassembled WGS sequence"/>
</dbReference>
<protein>
    <recommendedName>
        <fullName evidence="3">VOC domain-containing protein</fullName>
    </recommendedName>
</protein>
<sequence length="178" mass="19829">MLFNLDSIQSAANNYTQSLSQFLESHDLDHPQSADHLAIKVADSADYDAQLPQLLKMLSSAQYVNLNNRRICTGKLITPITLPGFSQTNFLEILEPRPSKVGTGVVGLEHVEFLVPDLDSVKSALVAKNILPEFHDNGHHRSLIVKFNNLGQELVYTNTPLEQVLVEEQKNGLITRLK</sequence>